<dbReference type="PANTHER" id="PTHR43031:SF1">
    <property type="entry name" value="PYRIDINE NUCLEOTIDE-DISULPHIDE OXIDOREDUCTASE"/>
    <property type="match status" value="1"/>
</dbReference>
<dbReference type="InterPro" id="IPR001763">
    <property type="entry name" value="Rhodanese-like_dom"/>
</dbReference>
<evidence type="ECO:0000313" key="2">
    <source>
        <dbReference type="EMBL" id="RTE54980.1"/>
    </source>
</evidence>
<feature type="domain" description="Rhodanese" evidence="1">
    <location>
        <begin position="31"/>
        <end position="114"/>
    </location>
</feature>
<reference evidence="2 3" key="1">
    <citation type="submission" date="2018-11" db="EMBL/GenBank/DDBJ databases">
        <title>Arenibacter aquaticus sp.nov., a marine bacterium isolated from surface seawater in the South China Sea.</title>
        <authorList>
            <person name="Guo J."/>
            <person name="Sun J."/>
        </authorList>
    </citation>
    <scope>NUCLEOTIDE SEQUENCE [LARGE SCALE GENOMIC DNA]</scope>
    <source>
        <strain evidence="2 3">GUO666</strain>
    </source>
</reference>
<comment type="caution">
    <text evidence="2">The sequence shown here is derived from an EMBL/GenBank/DDBJ whole genome shotgun (WGS) entry which is preliminary data.</text>
</comment>
<dbReference type="SUPFAM" id="SSF52821">
    <property type="entry name" value="Rhodanese/Cell cycle control phosphatase"/>
    <property type="match status" value="1"/>
</dbReference>
<dbReference type="InterPro" id="IPR050229">
    <property type="entry name" value="GlpE_sulfurtransferase"/>
</dbReference>
<dbReference type="InterPro" id="IPR036873">
    <property type="entry name" value="Rhodanese-like_dom_sf"/>
</dbReference>
<protein>
    <submittedName>
        <fullName evidence="2">Rhodanese-like domain-containing protein</fullName>
    </submittedName>
</protein>
<dbReference type="PROSITE" id="PS50206">
    <property type="entry name" value="RHODANESE_3"/>
    <property type="match status" value="1"/>
</dbReference>
<dbReference type="Gene3D" id="3.40.250.10">
    <property type="entry name" value="Rhodanese-like domain"/>
    <property type="match status" value="1"/>
</dbReference>
<dbReference type="Proteomes" id="UP000267585">
    <property type="component" value="Unassembled WGS sequence"/>
</dbReference>
<dbReference type="PANTHER" id="PTHR43031">
    <property type="entry name" value="FAD-DEPENDENT OXIDOREDUCTASE"/>
    <property type="match status" value="1"/>
</dbReference>
<dbReference type="CDD" id="cd00158">
    <property type="entry name" value="RHOD"/>
    <property type="match status" value="1"/>
</dbReference>
<evidence type="ECO:0000259" key="1">
    <source>
        <dbReference type="PROSITE" id="PS50206"/>
    </source>
</evidence>
<keyword evidence="3" id="KW-1185">Reference proteome</keyword>
<organism evidence="2 3">
    <name type="scientific">Arenibacter aquaticus</name>
    <dbReference type="NCBI Taxonomy" id="2489054"/>
    <lineage>
        <taxon>Bacteria</taxon>
        <taxon>Pseudomonadati</taxon>
        <taxon>Bacteroidota</taxon>
        <taxon>Flavobacteriia</taxon>
        <taxon>Flavobacteriales</taxon>
        <taxon>Flavobacteriaceae</taxon>
        <taxon>Arenibacter</taxon>
    </lineage>
</organism>
<name>A0A3S0D7U1_9FLAO</name>
<sequence>MSIFSTLFGTSKEKSDTIEILDPSDFSEAISGKKVFLVDVRTPNEYGAGHIKNAINIDIFNAGNFERSFEKMPREEPVYLYCRSGARSQRAARKLVGMGFEKVYDLKGGYMRWR</sequence>
<gene>
    <name evidence="2" type="ORF">EHW67_06190</name>
</gene>
<dbReference type="EMBL" id="RQPJ01000002">
    <property type="protein sequence ID" value="RTE54980.1"/>
    <property type="molecule type" value="Genomic_DNA"/>
</dbReference>
<dbReference type="OrthoDB" id="9808735at2"/>
<accession>A0A3S0D7U1</accession>
<dbReference type="AlphaFoldDB" id="A0A3S0D7U1"/>
<dbReference type="SMART" id="SM00450">
    <property type="entry name" value="RHOD"/>
    <property type="match status" value="1"/>
</dbReference>
<evidence type="ECO:0000313" key="3">
    <source>
        <dbReference type="Proteomes" id="UP000267585"/>
    </source>
</evidence>
<proteinExistence type="predicted"/>
<dbReference type="Pfam" id="PF00581">
    <property type="entry name" value="Rhodanese"/>
    <property type="match status" value="1"/>
</dbReference>